<protein>
    <submittedName>
        <fullName evidence="3">Uncharacterized protein</fullName>
    </submittedName>
</protein>
<dbReference type="Proteomes" id="UP000462055">
    <property type="component" value="Unassembled WGS sequence"/>
</dbReference>
<proteinExistence type="predicted"/>
<keyword evidence="2" id="KW-0472">Membrane</keyword>
<evidence type="ECO:0000256" key="1">
    <source>
        <dbReference type="SAM" id="MobiDB-lite"/>
    </source>
</evidence>
<evidence type="ECO:0000256" key="2">
    <source>
        <dbReference type="SAM" id="Phobius"/>
    </source>
</evidence>
<name>A0A6I4MN11_9ACTN</name>
<reference evidence="3" key="1">
    <citation type="submission" date="2019-12" db="EMBL/GenBank/DDBJ databases">
        <title>Actinomadura physcomitrii sp. nov., a novel actinomycete isolated from moss [Physcomitrium sphaericum (Ludw) Fuernr].</title>
        <authorList>
            <person name="Zhuang X."/>
        </authorList>
    </citation>
    <scope>NUCLEOTIDE SEQUENCE [LARGE SCALE GENOMIC DNA]</scope>
    <source>
        <strain evidence="3">LD22</strain>
    </source>
</reference>
<evidence type="ECO:0000313" key="4">
    <source>
        <dbReference type="Proteomes" id="UP000462055"/>
    </source>
</evidence>
<evidence type="ECO:0000313" key="3">
    <source>
        <dbReference type="EMBL" id="MWA07073.1"/>
    </source>
</evidence>
<organism evidence="3 4">
    <name type="scientific">Actinomadura physcomitrii</name>
    <dbReference type="NCBI Taxonomy" id="2650748"/>
    <lineage>
        <taxon>Bacteria</taxon>
        <taxon>Bacillati</taxon>
        <taxon>Actinomycetota</taxon>
        <taxon>Actinomycetes</taxon>
        <taxon>Streptosporangiales</taxon>
        <taxon>Thermomonosporaceae</taxon>
        <taxon>Actinomadura</taxon>
    </lineage>
</organism>
<dbReference type="EMBL" id="WBMS02000062">
    <property type="protein sequence ID" value="MWA07073.1"/>
    <property type="molecule type" value="Genomic_DNA"/>
</dbReference>
<gene>
    <name evidence="3" type="ORF">F8568_043400</name>
</gene>
<keyword evidence="2" id="KW-1133">Transmembrane helix</keyword>
<feature type="region of interest" description="Disordered" evidence="1">
    <location>
        <begin position="227"/>
        <end position="252"/>
    </location>
</feature>
<keyword evidence="4" id="KW-1185">Reference proteome</keyword>
<keyword evidence="2" id="KW-0812">Transmembrane</keyword>
<feature type="transmembrane region" description="Helical" evidence="2">
    <location>
        <begin position="276"/>
        <end position="293"/>
    </location>
</feature>
<feature type="transmembrane region" description="Helical" evidence="2">
    <location>
        <begin position="314"/>
        <end position="335"/>
    </location>
</feature>
<sequence length="338" mass="37297">MWAVVGLLLASAPLTVGYGSAGPGPFARSATVKSLLINQIQIRNFIFPAIKVTERRVTARQRKQSCDHTGPWEKVEDEMWTVNNGNTGGCFEFDAKRGRVRVCDEHQDNHVVRGTVSIVDLNHPRGIVVASARRGGSGHCDETSIPGYNRTNVYKFKVCLARSYDHPDGYCNMSDNRMWPTAERSGDYCQGVWERDGAEAAVDCVGGLEEFCDSFVDNPLNKDRTRLCGDRPEAITPPKPRNQKPDINARPDLSLPRGHAKDVGWVTEPLRPALRWLVWTVSGGCVFGIIIFGGKLGLKHHRGEVDSHAGEFGWLMVACVMTCSGFAIAFVVIIVDPF</sequence>
<dbReference type="AlphaFoldDB" id="A0A6I4MN11"/>
<comment type="caution">
    <text evidence="3">The sequence shown here is derived from an EMBL/GenBank/DDBJ whole genome shotgun (WGS) entry which is preliminary data.</text>
</comment>
<dbReference type="RefSeq" id="WP_151599982.1">
    <property type="nucleotide sequence ID" value="NZ_WBMS02000062.1"/>
</dbReference>
<accession>A0A6I4MN11</accession>